<dbReference type="InterPro" id="IPR027304">
    <property type="entry name" value="Trigger_fact/SurA_dom_sf"/>
</dbReference>
<keyword evidence="7" id="KW-0143">Chaperone</keyword>
<keyword evidence="2" id="KW-1003">Cell membrane</keyword>
<dbReference type="SUPFAM" id="SSF54534">
    <property type="entry name" value="FKBP-like"/>
    <property type="match status" value="1"/>
</dbReference>
<evidence type="ECO:0000256" key="6">
    <source>
        <dbReference type="ARBA" id="ARBA00023136"/>
    </source>
</evidence>
<accession>A0A9D2L2D2</accession>
<reference evidence="14" key="1">
    <citation type="journal article" date="2021" name="PeerJ">
        <title>Extensive microbial diversity within the chicken gut microbiome revealed by metagenomics and culture.</title>
        <authorList>
            <person name="Gilroy R."/>
            <person name="Ravi A."/>
            <person name="Getino M."/>
            <person name="Pursley I."/>
            <person name="Horton D.L."/>
            <person name="Alikhan N.F."/>
            <person name="Baker D."/>
            <person name="Gharbi K."/>
            <person name="Hall N."/>
            <person name="Watson M."/>
            <person name="Adriaenssens E.M."/>
            <person name="Foster-Nyarko E."/>
            <person name="Jarju S."/>
            <person name="Secka A."/>
            <person name="Antonio M."/>
            <person name="Oren A."/>
            <person name="Chaudhuri R.R."/>
            <person name="La Ragione R."/>
            <person name="Hildebrand F."/>
            <person name="Pallen M.J."/>
        </authorList>
    </citation>
    <scope>NUCLEOTIDE SEQUENCE</scope>
    <source>
        <strain evidence="14">CHK169-11906</strain>
    </source>
</reference>
<name>A0A9D2L2D2_9BACT</name>
<dbReference type="Pfam" id="PF13145">
    <property type="entry name" value="Rotamase_2"/>
    <property type="match status" value="1"/>
</dbReference>
<proteinExistence type="inferred from homology"/>
<keyword evidence="4 12" id="KW-0812">Transmembrane</keyword>
<dbReference type="PANTHER" id="PTHR47529:SF1">
    <property type="entry name" value="PERIPLASMIC CHAPERONE PPID"/>
    <property type="match status" value="1"/>
</dbReference>
<evidence type="ECO:0000256" key="3">
    <source>
        <dbReference type="ARBA" id="ARBA00022519"/>
    </source>
</evidence>
<dbReference type="GO" id="GO:0003755">
    <property type="term" value="F:peptidyl-prolyl cis-trans isomerase activity"/>
    <property type="evidence" value="ECO:0007669"/>
    <property type="project" value="UniProtKB-KW"/>
</dbReference>
<reference evidence="14" key="2">
    <citation type="submission" date="2021-04" db="EMBL/GenBank/DDBJ databases">
        <authorList>
            <person name="Gilroy R."/>
        </authorList>
    </citation>
    <scope>NUCLEOTIDE SEQUENCE</scope>
    <source>
        <strain evidence="14">CHK169-11906</strain>
    </source>
</reference>
<dbReference type="InterPro" id="IPR052029">
    <property type="entry name" value="PpiD_chaperone"/>
</dbReference>
<evidence type="ECO:0000256" key="4">
    <source>
        <dbReference type="ARBA" id="ARBA00022692"/>
    </source>
</evidence>
<dbReference type="GO" id="GO:0005886">
    <property type="term" value="C:plasma membrane"/>
    <property type="evidence" value="ECO:0007669"/>
    <property type="project" value="UniProtKB-SubCell"/>
</dbReference>
<comment type="caution">
    <text evidence="14">The sequence shown here is derived from an EMBL/GenBank/DDBJ whole genome shotgun (WGS) entry which is preliminary data.</text>
</comment>
<evidence type="ECO:0000313" key="15">
    <source>
        <dbReference type="Proteomes" id="UP000824259"/>
    </source>
</evidence>
<dbReference type="PANTHER" id="PTHR47529">
    <property type="entry name" value="PEPTIDYL-PROLYL CIS-TRANS ISOMERASE D"/>
    <property type="match status" value="1"/>
</dbReference>
<feature type="domain" description="PpiC" evidence="13">
    <location>
        <begin position="333"/>
        <end position="412"/>
    </location>
</feature>
<dbReference type="Proteomes" id="UP000824259">
    <property type="component" value="Unassembled WGS sequence"/>
</dbReference>
<dbReference type="Pfam" id="PF13623">
    <property type="entry name" value="SurA_N_2"/>
    <property type="match status" value="1"/>
</dbReference>
<dbReference type="SUPFAM" id="SSF109998">
    <property type="entry name" value="Triger factor/SurA peptide-binding domain-like"/>
    <property type="match status" value="1"/>
</dbReference>
<comment type="subcellular location">
    <subcellularLocation>
        <location evidence="1">Cell inner membrane</location>
        <topology evidence="1">Single-pass type II membrane protein</topology>
        <orientation evidence="1">Periplasmic side</orientation>
    </subcellularLocation>
</comment>
<sequence>MASLNTLRTKFGIVLSIIIGLALLAFILSLKTEMGFAGNDPKVGEINGKKVKYSEYYEVYEQIKAQTNATEETEQQQDELSDMAWQELIASRVYIPGFEKMGLQVTDSERKGLINGEFYSPIMAAAFTNPRTGLYDTEFISQFVAQAAIDPQIGYAWSSLVDRAMQERQASKYAALVEAGAYVNQLDVAQGLASADKTFKGAWVGKRYKDIPDSLFTVTDAEIKAYYDAHLARYEQKPSRTISYVVFEVAASDADKAALEQTVREVGAEFEKAEDVRAFIRDNRFGKIAPNYVSASQIPDDMVESLSVGKMYGPVLKNDNWTIARVVESKTLPDSIGLRHIVLPYTQEQLADSLMTALRNGADFDQMARDYSVYVETASKGGDSGIMPFSAFPDEISSVLETAKKGELLKIVAGNTVQLIEPYYVGKPTKLMRLATITYPVEASSATRREIHSSASKFAVNANGSVDAFNAAANESRVIPREAKLVEGDRVISGLDNSRELVRWAYDAKIGAVSEIFNLGNNYVVAVVTDIDNDPYTAINKVKDAIRTAILNEKKYEYIAAKMEGKTLKDLENLAVELDTEIVPFENVRYVSFFVRDLGIEPRMIGAIASTDETSVLSDPIKGETGTFVFVVNEITESETPRTAEEEKVRQQTGSQTLIQSKLSEYLEQMAEVEDLRAKYF</sequence>
<dbReference type="AlphaFoldDB" id="A0A9D2L2D2"/>
<dbReference type="InterPro" id="IPR000297">
    <property type="entry name" value="PPIase_PpiC"/>
</dbReference>
<evidence type="ECO:0000256" key="11">
    <source>
        <dbReference type="PROSITE-ProRule" id="PRU00278"/>
    </source>
</evidence>
<feature type="transmembrane region" description="Helical" evidence="12">
    <location>
        <begin position="12"/>
        <end position="30"/>
    </location>
</feature>
<evidence type="ECO:0000313" key="14">
    <source>
        <dbReference type="EMBL" id="HJA98496.1"/>
    </source>
</evidence>
<keyword evidence="11" id="KW-0413">Isomerase</keyword>
<evidence type="ECO:0000256" key="5">
    <source>
        <dbReference type="ARBA" id="ARBA00022989"/>
    </source>
</evidence>
<dbReference type="InterPro" id="IPR046357">
    <property type="entry name" value="PPIase_dom_sf"/>
</dbReference>
<dbReference type="PROSITE" id="PS50198">
    <property type="entry name" value="PPIC_PPIASE_2"/>
    <property type="match status" value="1"/>
</dbReference>
<keyword evidence="11" id="KW-0697">Rotamase</keyword>
<evidence type="ECO:0000256" key="10">
    <source>
        <dbReference type="ARBA" id="ARBA00042775"/>
    </source>
</evidence>
<evidence type="ECO:0000256" key="2">
    <source>
        <dbReference type="ARBA" id="ARBA00022475"/>
    </source>
</evidence>
<evidence type="ECO:0000256" key="12">
    <source>
        <dbReference type="SAM" id="Phobius"/>
    </source>
</evidence>
<organism evidence="14 15">
    <name type="scientific">Candidatus Alistipes avicola</name>
    <dbReference type="NCBI Taxonomy" id="2838432"/>
    <lineage>
        <taxon>Bacteria</taxon>
        <taxon>Pseudomonadati</taxon>
        <taxon>Bacteroidota</taxon>
        <taxon>Bacteroidia</taxon>
        <taxon>Bacteroidales</taxon>
        <taxon>Rikenellaceae</taxon>
        <taxon>Alistipes</taxon>
    </lineage>
</organism>
<dbReference type="Pfam" id="PF00639">
    <property type="entry name" value="Rotamase"/>
    <property type="match status" value="1"/>
</dbReference>
<gene>
    <name evidence="14" type="ORF">H9779_02705</name>
</gene>
<protein>
    <recommendedName>
        <fullName evidence="9">Periplasmic chaperone PpiD</fullName>
    </recommendedName>
    <alternativeName>
        <fullName evidence="10">Periplasmic folding chaperone</fullName>
    </alternativeName>
</protein>
<comment type="similarity">
    <text evidence="8">Belongs to the PpiD chaperone family.</text>
</comment>
<evidence type="ECO:0000256" key="9">
    <source>
        <dbReference type="ARBA" id="ARBA00040743"/>
    </source>
</evidence>
<evidence type="ECO:0000256" key="8">
    <source>
        <dbReference type="ARBA" id="ARBA00038408"/>
    </source>
</evidence>
<keyword evidence="5 12" id="KW-1133">Transmembrane helix</keyword>
<evidence type="ECO:0000256" key="7">
    <source>
        <dbReference type="ARBA" id="ARBA00023186"/>
    </source>
</evidence>
<keyword evidence="3" id="KW-0997">Cell inner membrane</keyword>
<dbReference type="Gene3D" id="3.10.50.40">
    <property type="match status" value="1"/>
</dbReference>
<keyword evidence="6 12" id="KW-0472">Membrane</keyword>
<evidence type="ECO:0000259" key="13">
    <source>
        <dbReference type="PROSITE" id="PS50198"/>
    </source>
</evidence>
<evidence type="ECO:0000256" key="1">
    <source>
        <dbReference type="ARBA" id="ARBA00004382"/>
    </source>
</evidence>
<dbReference type="EMBL" id="DWYR01000008">
    <property type="protein sequence ID" value="HJA98496.1"/>
    <property type="molecule type" value="Genomic_DNA"/>
</dbReference>